<reference evidence="3 4" key="1">
    <citation type="submission" date="2023-08" db="EMBL/GenBank/DDBJ databases">
        <title>Annotated Genome Sequence of Vanrija albida AlHP1.</title>
        <authorList>
            <person name="Herzog R."/>
        </authorList>
    </citation>
    <scope>NUCLEOTIDE SEQUENCE [LARGE SCALE GENOMIC DNA]</scope>
    <source>
        <strain evidence="3 4">AlHP1</strain>
    </source>
</reference>
<feature type="chain" id="PRO_5047053533" evidence="2">
    <location>
        <begin position="17"/>
        <end position="270"/>
    </location>
</feature>
<evidence type="ECO:0000313" key="4">
    <source>
        <dbReference type="Proteomes" id="UP001565368"/>
    </source>
</evidence>
<evidence type="ECO:0000256" key="2">
    <source>
        <dbReference type="SAM" id="SignalP"/>
    </source>
</evidence>
<dbReference type="Proteomes" id="UP001565368">
    <property type="component" value="Unassembled WGS sequence"/>
</dbReference>
<dbReference type="GeneID" id="95983072"/>
<protein>
    <submittedName>
        <fullName evidence="3">Uncharacterized protein</fullName>
    </submittedName>
</protein>
<feature type="region of interest" description="Disordered" evidence="1">
    <location>
        <begin position="157"/>
        <end position="270"/>
    </location>
</feature>
<dbReference type="RefSeq" id="XP_069211024.1">
    <property type="nucleotide sequence ID" value="XM_069350638.1"/>
</dbReference>
<feature type="signal peptide" evidence="2">
    <location>
        <begin position="1"/>
        <end position="16"/>
    </location>
</feature>
<sequence length="270" mass="28963">MLNKILLLSLLALATAAPVEVAERDALAVEQRQVDPVQSLLSSIKAAAPEASPVPPPFPDPQTDPEGFLAWLVKTYPTGYSFPQPAPGPTAIPGFPIKRQIDPEALISSIKAGSPEPSPAPLPFPDPSKDPQGFLDWLLKTFPTGYSFPQPPVPTAVPSFLNIPPAPSGHPAQVPNRPDDDAGHPAQIPKRPQESGAHPAQIPHRPQEERQEHPAQIPKRPQESGAHPAQIPHRPHKDGEHPAQIPHRPTEEGAHPAQIPHRPQDGDATA</sequence>
<accession>A0ABR3Q8V9</accession>
<feature type="region of interest" description="Disordered" evidence="1">
    <location>
        <begin position="110"/>
        <end position="132"/>
    </location>
</feature>
<evidence type="ECO:0000313" key="3">
    <source>
        <dbReference type="EMBL" id="KAL1411080.1"/>
    </source>
</evidence>
<keyword evidence="2" id="KW-0732">Signal</keyword>
<organism evidence="3 4">
    <name type="scientific">Vanrija albida</name>
    <dbReference type="NCBI Taxonomy" id="181172"/>
    <lineage>
        <taxon>Eukaryota</taxon>
        <taxon>Fungi</taxon>
        <taxon>Dikarya</taxon>
        <taxon>Basidiomycota</taxon>
        <taxon>Agaricomycotina</taxon>
        <taxon>Tremellomycetes</taxon>
        <taxon>Trichosporonales</taxon>
        <taxon>Trichosporonaceae</taxon>
        <taxon>Vanrija</taxon>
    </lineage>
</organism>
<proteinExistence type="predicted"/>
<evidence type="ECO:0000256" key="1">
    <source>
        <dbReference type="SAM" id="MobiDB-lite"/>
    </source>
</evidence>
<keyword evidence="4" id="KW-1185">Reference proteome</keyword>
<feature type="compositionally biased region" description="Pro residues" evidence="1">
    <location>
        <begin position="116"/>
        <end position="126"/>
    </location>
</feature>
<comment type="caution">
    <text evidence="3">The sequence shown here is derived from an EMBL/GenBank/DDBJ whole genome shotgun (WGS) entry which is preliminary data.</text>
</comment>
<dbReference type="EMBL" id="JBBXJM010000002">
    <property type="protein sequence ID" value="KAL1411080.1"/>
    <property type="molecule type" value="Genomic_DNA"/>
</dbReference>
<name>A0ABR3Q8V9_9TREE</name>
<gene>
    <name evidence="3" type="ORF">Q8F55_002029</name>
</gene>